<protein>
    <submittedName>
        <fullName evidence="1">Uncharacterized protein</fullName>
    </submittedName>
</protein>
<name>A0A090G3Q3_MESPL</name>
<dbReference type="AlphaFoldDB" id="A0A090G3Q3"/>
<evidence type="ECO:0000313" key="2">
    <source>
        <dbReference type="Proteomes" id="UP000046122"/>
    </source>
</evidence>
<sequence length="220" mass="24541">MKSFPQPRRQWPRLRDGSTPRKAFIKRRRVCGKKVKTLPAIPRRVDSAQFGIQSSTAGAAERPRLRVAGGRPRCWILGRLRYYGDQVKPPGGSYGRLLAEFMVGLAAQEGRSVVEIKIAPPTAEPFWKHMGLPTVTDRLGNSGGIYAHKILPQIFALSGGERVPFSVEFFTEEERCSGTPKPFSRFSGFGERLSDNQIQLPQRVYCFNPSDVGRLPPTTA</sequence>
<dbReference type="Proteomes" id="UP000046122">
    <property type="component" value="Unassembled WGS sequence"/>
</dbReference>
<reference evidence="1 2" key="1">
    <citation type="submission" date="2014-08" db="EMBL/GenBank/DDBJ databases">
        <authorList>
            <person name="Moulin Lionel"/>
        </authorList>
    </citation>
    <scope>NUCLEOTIDE SEQUENCE [LARGE SCALE GENOMIC DNA]</scope>
</reference>
<proteinExistence type="predicted"/>
<evidence type="ECO:0000313" key="1">
    <source>
        <dbReference type="EMBL" id="CDX51549.1"/>
    </source>
</evidence>
<gene>
    <name evidence="1" type="ORF">MPL3365_130521</name>
</gene>
<accession>A0A090G3Q3</accession>
<organism evidence="1 2">
    <name type="scientific">Mesorhizobium plurifarium</name>
    <dbReference type="NCBI Taxonomy" id="69974"/>
    <lineage>
        <taxon>Bacteria</taxon>
        <taxon>Pseudomonadati</taxon>
        <taxon>Pseudomonadota</taxon>
        <taxon>Alphaproteobacteria</taxon>
        <taxon>Hyphomicrobiales</taxon>
        <taxon>Phyllobacteriaceae</taxon>
        <taxon>Mesorhizobium</taxon>
    </lineage>
</organism>
<dbReference type="EMBL" id="CCNE01000005">
    <property type="protein sequence ID" value="CDX51549.1"/>
    <property type="molecule type" value="Genomic_DNA"/>
</dbReference>